<feature type="domain" description="DUF5666" evidence="2">
    <location>
        <begin position="325"/>
        <end position="395"/>
    </location>
</feature>
<evidence type="ECO:0000259" key="2">
    <source>
        <dbReference type="Pfam" id="PF18914"/>
    </source>
</evidence>
<sequence>MNLKQMLRALSILLLIGLLNACGGGGGSGTSGGGAKSTGVVTGIGSVFVNGVEFDSASAKVSIDDDQNRSESDIKVGMVVSVTGSVNDDHVTGTAQSIEFDGELVGPVAAAPVISAGGGSFTVMGQTVIVDSMTLFDNATGLADITAGVVVEVSGLRDASGQIHATRIEVNHPAATGFQVKGTISNLTTTTFMIGTLTVNFANATQINFPDAGLSNGLFVKVKSSAAPVNNVLIASSVKVRPASIEVQERDHEELEGFVAGLSGSSFTVNGQAVLVNAQTVFENGTMATLANNVRVEIEGSIASGVLVATKVEFRLAADVRIEAQVTQIDLAGGTITVFGNPGIVVKVPANTTQLRDEDDNPVRAFNLKNVAVGDRVAIVGIKGSANTVTATRLERTKASLQVVLRGPLDSAVSPTLVILGVHINTGAATVFTGSDEASLTQAAFFGLASAGTTVKASGTFDGMAIAATAASLGGD</sequence>
<keyword evidence="4" id="KW-1185">Reference proteome</keyword>
<feature type="signal peptide" evidence="1">
    <location>
        <begin position="1"/>
        <end position="21"/>
    </location>
</feature>
<feature type="domain" description="DUF5666" evidence="2">
    <location>
        <begin position="256"/>
        <end position="313"/>
    </location>
</feature>
<evidence type="ECO:0000256" key="1">
    <source>
        <dbReference type="SAM" id="SignalP"/>
    </source>
</evidence>
<feature type="domain" description="DUF5666" evidence="2">
    <location>
        <begin position="181"/>
        <end position="239"/>
    </location>
</feature>
<gene>
    <name evidence="3" type="ORF">ACFPM8_16265</name>
</gene>
<proteinExistence type="predicted"/>
<organism evidence="3 4">
    <name type="scientific">Paraherbaspirillum soli</name>
    <dbReference type="NCBI Taxonomy" id="631222"/>
    <lineage>
        <taxon>Bacteria</taxon>
        <taxon>Pseudomonadati</taxon>
        <taxon>Pseudomonadota</taxon>
        <taxon>Betaproteobacteria</taxon>
        <taxon>Burkholderiales</taxon>
        <taxon>Oxalobacteraceae</taxon>
        <taxon>Paraherbaspirillum</taxon>
    </lineage>
</organism>
<evidence type="ECO:0000313" key="3">
    <source>
        <dbReference type="EMBL" id="MFC5475517.1"/>
    </source>
</evidence>
<dbReference type="InterPro" id="IPR043724">
    <property type="entry name" value="DUF5666"/>
</dbReference>
<feature type="domain" description="DUF5666" evidence="2">
    <location>
        <begin position="38"/>
        <end position="99"/>
    </location>
</feature>
<dbReference type="EMBL" id="JBHSMT010000028">
    <property type="protein sequence ID" value="MFC5475517.1"/>
    <property type="molecule type" value="Genomic_DNA"/>
</dbReference>
<feature type="domain" description="DUF5666" evidence="2">
    <location>
        <begin position="107"/>
        <end position="169"/>
    </location>
</feature>
<accession>A0ABW0ME51</accession>
<feature type="domain" description="DUF5666" evidence="2">
    <location>
        <begin position="407"/>
        <end position="463"/>
    </location>
</feature>
<comment type="caution">
    <text evidence="3">The sequence shown here is derived from an EMBL/GenBank/DDBJ whole genome shotgun (WGS) entry which is preliminary data.</text>
</comment>
<feature type="chain" id="PRO_5047028963" evidence="1">
    <location>
        <begin position="22"/>
        <end position="476"/>
    </location>
</feature>
<reference evidence="4" key="1">
    <citation type="journal article" date="2019" name="Int. J. Syst. Evol. Microbiol.">
        <title>The Global Catalogue of Microorganisms (GCM) 10K type strain sequencing project: providing services to taxonomists for standard genome sequencing and annotation.</title>
        <authorList>
            <consortium name="The Broad Institute Genomics Platform"/>
            <consortium name="The Broad Institute Genome Sequencing Center for Infectious Disease"/>
            <person name="Wu L."/>
            <person name="Ma J."/>
        </authorList>
    </citation>
    <scope>NUCLEOTIDE SEQUENCE [LARGE SCALE GENOMIC DNA]</scope>
    <source>
        <strain evidence="4">JCM 17066</strain>
    </source>
</reference>
<dbReference type="Pfam" id="PF18914">
    <property type="entry name" value="DUF5666"/>
    <property type="match status" value="6"/>
</dbReference>
<protein>
    <submittedName>
        <fullName evidence="3">DUF5666 domain-containing protein</fullName>
    </submittedName>
</protein>
<dbReference type="RefSeq" id="WP_378998884.1">
    <property type="nucleotide sequence ID" value="NZ_JBHSMT010000028.1"/>
</dbReference>
<evidence type="ECO:0000313" key="4">
    <source>
        <dbReference type="Proteomes" id="UP001596045"/>
    </source>
</evidence>
<keyword evidence="1" id="KW-0732">Signal</keyword>
<dbReference type="Proteomes" id="UP001596045">
    <property type="component" value="Unassembled WGS sequence"/>
</dbReference>
<name>A0ABW0ME51_9BURK</name>